<feature type="domain" description="SMB" evidence="5">
    <location>
        <begin position="30"/>
        <end position="80"/>
    </location>
</feature>
<dbReference type="InterPro" id="IPR001212">
    <property type="entry name" value="Somatomedin_B_dom"/>
</dbReference>
<dbReference type="Pfam" id="PF25031">
    <property type="entry name" value="SBSPON_C"/>
    <property type="match status" value="1"/>
</dbReference>
<dbReference type="SMART" id="SM00209">
    <property type="entry name" value="TSP1"/>
    <property type="match status" value="1"/>
</dbReference>
<dbReference type="Gene3D" id="4.10.410.20">
    <property type="match status" value="1"/>
</dbReference>
<keyword evidence="7" id="KW-1185">Reference proteome</keyword>
<dbReference type="Pfam" id="PF19028">
    <property type="entry name" value="TSP1_spondin"/>
    <property type="match status" value="1"/>
</dbReference>
<evidence type="ECO:0000256" key="3">
    <source>
        <dbReference type="ARBA" id="ARBA00023180"/>
    </source>
</evidence>
<dbReference type="SUPFAM" id="SSF90188">
    <property type="entry name" value="Somatomedin B domain"/>
    <property type="match status" value="1"/>
</dbReference>
<sequence length="269" mass="30158">MNLCIDHVILILLGLICLFFVDFSQCACREAGLCCNGRDPACVTKGWKLDRTFGTCFCDQACVSTQDCCDDYQTACPAVSCEVSEWSQWSGCSEPCRAGVRRRSRTILRERQNAADPCPLWRNRRGVLSIGLNKAPATIHWVIPALITSSGYGNARKKRDIPDSEVTGYCVRFQLTSLTAECAQSRGAHTHWMQYLREGHQVCVECQPPALAQGQAHCTGDGESFYSNDYWQPSLQWQAVGNPRCRGLWRRVERLDTCTCPTAHSFLFI</sequence>
<dbReference type="InterPro" id="IPR056801">
    <property type="entry name" value="SBSPON_C"/>
</dbReference>
<organism evidence="6 7">
    <name type="scientific">Neogobius melanostomus</name>
    <name type="common">round goby</name>
    <dbReference type="NCBI Taxonomy" id="47308"/>
    <lineage>
        <taxon>Eukaryota</taxon>
        <taxon>Metazoa</taxon>
        <taxon>Chordata</taxon>
        <taxon>Craniata</taxon>
        <taxon>Vertebrata</taxon>
        <taxon>Euteleostomi</taxon>
        <taxon>Actinopterygii</taxon>
        <taxon>Neopterygii</taxon>
        <taxon>Teleostei</taxon>
        <taxon>Neoteleostei</taxon>
        <taxon>Acanthomorphata</taxon>
        <taxon>Gobiaria</taxon>
        <taxon>Gobiiformes</taxon>
        <taxon>Gobioidei</taxon>
        <taxon>Gobiidae</taxon>
        <taxon>Benthophilinae</taxon>
        <taxon>Neogobiini</taxon>
        <taxon>Neogobius</taxon>
    </lineage>
</organism>
<evidence type="ECO:0000313" key="6">
    <source>
        <dbReference type="Ensembl" id="ENSNMLP00000042026.1"/>
    </source>
</evidence>
<dbReference type="PROSITE" id="PS50958">
    <property type="entry name" value="SMB_2"/>
    <property type="match status" value="1"/>
</dbReference>
<dbReference type="SUPFAM" id="SSF82895">
    <property type="entry name" value="TSP-1 type 1 repeat"/>
    <property type="match status" value="1"/>
</dbReference>
<dbReference type="InterPro" id="IPR036383">
    <property type="entry name" value="TSP1_rpt_sf"/>
</dbReference>
<keyword evidence="2" id="KW-1015">Disulfide bond</keyword>
<dbReference type="Gene3D" id="2.20.100.10">
    <property type="entry name" value="Thrombospondin type-1 (TSP1) repeat"/>
    <property type="match status" value="1"/>
</dbReference>
<dbReference type="AlphaFoldDB" id="A0A8C6WYU6"/>
<dbReference type="InterPro" id="IPR036024">
    <property type="entry name" value="Somatomedin_B-like_dom_sf"/>
</dbReference>
<dbReference type="InterPro" id="IPR039942">
    <property type="entry name" value="SBSPO"/>
</dbReference>
<dbReference type="InterPro" id="IPR044004">
    <property type="entry name" value="TSP1_spondin_dom"/>
</dbReference>
<evidence type="ECO:0000256" key="1">
    <source>
        <dbReference type="ARBA" id="ARBA00022729"/>
    </source>
</evidence>
<accession>A0A8C6WYU6</accession>
<dbReference type="PROSITE" id="PS50092">
    <property type="entry name" value="TSP1"/>
    <property type="match status" value="1"/>
</dbReference>
<evidence type="ECO:0000256" key="2">
    <source>
        <dbReference type="ARBA" id="ARBA00023157"/>
    </source>
</evidence>
<feature type="signal peptide" evidence="4">
    <location>
        <begin position="1"/>
        <end position="26"/>
    </location>
</feature>
<evidence type="ECO:0000313" key="7">
    <source>
        <dbReference type="Proteomes" id="UP000694523"/>
    </source>
</evidence>
<protein>
    <submittedName>
        <fullName evidence="6">Si:dkey-7k24.5</fullName>
    </submittedName>
</protein>
<evidence type="ECO:0000256" key="4">
    <source>
        <dbReference type="SAM" id="SignalP"/>
    </source>
</evidence>
<dbReference type="InterPro" id="IPR000884">
    <property type="entry name" value="TSP1_rpt"/>
</dbReference>
<dbReference type="PANTHER" id="PTHR20920:SF4">
    <property type="entry name" value="SMB DOMAIN-CONTAINING PROTEIN"/>
    <property type="match status" value="1"/>
</dbReference>
<dbReference type="PROSITE" id="PS00524">
    <property type="entry name" value="SMB_1"/>
    <property type="match status" value="1"/>
</dbReference>
<dbReference type="PANTHER" id="PTHR20920">
    <property type="entry name" value="RPE-SPONDIN"/>
    <property type="match status" value="1"/>
</dbReference>
<dbReference type="Proteomes" id="UP000694523">
    <property type="component" value="Unplaced"/>
</dbReference>
<dbReference type="Ensembl" id="ENSNMLT00000046685.1">
    <property type="protein sequence ID" value="ENSNMLP00000042026.1"/>
    <property type="gene ID" value="ENSNMLG00000025633.1"/>
</dbReference>
<keyword evidence="3" id="KW-0325">Glycoprotein</keyword>
<keyword evidence="1 4" id="KW-0732">Signal</keyword>
<reference evidence="6" key="1">
    <citation type="submission" date="2025-08" db="UniProtKB">
        <authorList>
            <consortium name="Ensembl"/>
        </authorList>
    </citation>
    <scope>IDENTIFICATION</scope>
</reference>
<evidence type="ECO:0000259" key="5">
    <source>
        <dbReference type="PROSITE" id="PS50958"/>
    </source>
</evidence>
<feature type="chain" id="PRO_5034589594" evidence="4">
    <location>
        <begin position="27"/>
        <end position="269"/>
    </location>
</feature>
<proteinExistence type="predicted"/>
<name>A0A8C6WYU6_9GOBI</name>
<reference evidence="6" key="2">
    <citation type="submission" date="2025-09" db="UniProtKB">
        <authorList>
            <consortium name="Ensembl"/>
        </authorList>
    </citation>
    <scope>IDENTIFICATION</scope>
</reference>